<dbReference type="GO" id="GO:0016405">
    <property type="term" value="F:CoA-ligase activity"/>
    <property type="evidence" value="ECO:0007669"/>
    <property type="project" value="TreeGrafter"/>
</dbReference>
<dbReference type="Gene3D" id="2.30.38.10">
    <property type="entry name" value="Luciferase, Domain 3"/>
    <property type="match status" value="1"/>
</dbReference>
<reference evidence="5" key="1">
    <citation type="submission" date="2016-04" db="EMBL/GenBank/DDBJ databases">
        <authorList>
            <person name="Nguyen H.D."/>
            <person name="Kesanakurti P."/>
            <person name="Cullis J."/>
            <person name="Levesque C.A."/>
            <person name="Hambleton S."/>
        </authorList>
    </citation>
    <scope>NUCLEOTIDE SEQUENCE</scope>
    <source>
        <strain evidence="5">DAOMC 238032</strain>
    </source>
</reference>
<evidence type="ECO:0000313" key="6">
    <source>
        <dbReference type="Proteomes" id="UP000077671"/>
    </source>
</evidence>
<gene>
    <name evidence="5" type="ORF">A4X03_0g6591</name>
    <name evidence="4" type="ORF">JKIAZH3_G1692</name>
</gene>
<evidence type="ECO:0000259" key="3">
    <source>
        <dbReference type="Pfam" id="PF13193"/>
    </source>
</evidence>
<keyword evidence="7" id="KW-1185">Reference proteome</keyword>
<feature type="domain" description="AMP-dependent synthetase/ligase" evidence="2">
    <location>
        <begin position="65"/>
        <end position="253"/>
    </location>
</feature>
<feature type="region of interest" description="Disordered" evidence="1">
    <location>
        <begin position="616"/>
        <end position="645"/>
    </location>
</feature>
<name>A0A177U1P6_9BASI</name>
<evidence type="ECO:0000259" key="2">
    <source>
        <dbReference type="Pfam" id="PF00501"/>
    </source>
</evidence>
<dbReference type="AlphaFoldDB" id="A0A177U1P6"/>
<feature type="domain" description="AMP-binding enzyme C-terminal" evidence="3">
    <location>
        <begin position="579"/>
        <end position="678"/>
    </location>
</feature>
<dbReference type="Gene3D" id="3.30.300.30">
    <property type="match status" value="1"/>
</dbReference>
<protein>
    <recommendedName>
        <fullName evidence="8">AMP-dependent synthetase/ligase domain-containing protein</fullName>
    </recommendedName>
</protein>
<dbReference type="InterPro" id="IPR045851">
    <property type="entry name" value="AMP-bd_C_sf"/>
</dbReference>
<feature type="domain" description="AMP-dependent synthetase/ligase" evidence="2">
    <location>
        <begin position="319"/>
        <end position="517"/>
    </location>
</feature>
<reference evidence="4" key="3">
    <citation type="submission" date="2020-10" db="EMBL/GenBank/DDBJ databases">
        <authorList>
            <person name="Sedaghatjoo S."/>
        </authorList>
    </citation>
    <scope>NUCLEOTIDE SEQUENCE</scope>
    <source>
        <strain evidence="4">AZH3</strain>
    </source>
</reference>
<dbReference type="PROSITE" id="PS00455">
    <property type="entry name" value="AMP_BINDING"/>
    <property type="match status" value="1"/>
</dbReference>
<dbReference type="InterPro" id="IPR025110">
    <property type="entry name" value="AMP-bd_C"/>
</dbReference>
<dbReference type="SUPFAM" id="SSF56801">
    <property type="entry name" value="Acetyl-CoA synthetase-like"/>
    <property type="match status" value="2"/>
</dbReference>
<dbReference type="Gene3D" id="3.40.50.980">
    <property type="match status" value="3"/>
</dbReference>
<dbReference type="EMBL" id="CAJHJG010007052">
    <property type="protein sequence ID" value="CAD6962340.1"/>
    <property type="molecule type" value="Genomic_DNA"/>
</dbReference>
<dbReference type="InterPro" id="IPR020845">
    <property type="entry name" value="AMP-binding_CS"/>
</dbReference>
<evidence type="ECO:0000313" key="7">
    <source>
        <dbReference type="Proteomes" id="UP000836402"/>
    </source>
</evidence>
<accession>A0A177U1P6</accession>
<feature type="compositionally biased region" description="Polar residues" evidence="1">
    <location>
        <begin position="301"/>
        <end position="312"/>
    </location>
</feature>
<comment type="caution">
    <text evidence="5">The sequence shown here is derived from an EMBL/GenBank/DDBJ whole genome shotgun (WGS) entry which is preliminary data.</text>
</comment>
<reference evidence="5" key="2">
    <citation type="journal article" date="2019" name="IMA Fungus">
        <title>Genome sequencing and comparison of five Tilletia species to identify candidate genes for the detection of regulated species infecting wheat.</title>
        <authorList>
            <person name="Nguyen H.D.T."/>
            <person name="Sultana T."/>
            <person name="Kesanakurti P."/>
            <person name="Hambleton S."/>
        </authorList>
    </citation>
    <scope>NUCLEOTIDE SEQUENCE</scope>
    <source>
        <strain evidence="5">DAOMC 238032</strain>
    </source>
</reference>
<evidence type="ECO:0000313" key="5">
    <source>
        <dbReference type="EMBL" id="KAE8249572.1"/>
    </source>
</evidence>
<evidence type="ECO:0000256" key="1">
    <source>
        <dbReference type="SAM" id="MobiDB-lite"/>
    </source>
</evidence>
<evidence type="ECO:0008006" key="8">
    <source>
        <dbReference type="Google" id="ProtNLM"/>
    </source>
</evidence>
<feature type="region of interest" description="Disordered" evidence="1">
    <location>
        <begin position="284"/>
        <end position="315"/>
    </location>
</feature>
<proteinExistence type="predicted"/>
<dbReference type="Proteomes" id="UP000077671">
    <property type="component" value="Unassembled WGS sequence"/>
</dbReference>
<evidence type="ECO:0000313" key="4">
    <source>
        <dbReference type="EMBL" id="CAD6962340.1"/>
    </source>
</evidence>
<dbReference type="PANTHER" id="PTHR24096:SF422">
    <property type="entry name" value="BCDNA.GH02901"/>
    <property type="match status" value="1"/>
</dbReference>
<organism evidence="5 6">
    <name type="scientific">Tilletia caries</name>
    <name type="common">wheat bunt fungus</name>
    <dbReference type="NCBI Taxonomy" id="13290"/>
    <lineage>
        <taxon>Eukaryota</taxon>
        <taxon>Fungi</taxon>
        <taxon>Dikarya</taxon>
        <taxon>Basidiomycota</taxon>
        <taxon>Ustilaginomycotina</taxon>
        <taxon>Exobasidiomycetes</taxon>
        <taxon>Tilletiales</taxon>
        <taxon>Tilletiaceae</taxon>
        <taxon>Tilletia</taxon>
    </lineage>
</organism>
<dbReference type="PANTHER" id="PTHR24096">
    <property type="entry name" value="LONG-CHAIN-FATTY-ACID--COA LIGASE"/>
    <property type="match status" value="1"/>
</dbReference>
<sequence length="695" mass="75379">MVFHSPHPDINVPPYRSLPDFLLEHPSFRKADPKSILAKKLRQPILFGSPSGKSSRQDAGPLSLLDLRDRARAFATSLLLDHQSWWQKDDVLFVFAPSQHDYPAAVLGCQLAGGTAALANPSYKAHELAHQLRLVGHPKLILTLAASLETVQQAIESATNEDEAETGLGKIATPPRVWVFEEEHEQSWFKHALESGHEVLSKEPSRAQAALDAVSIDPAKDTAVLCFSSGTSGFPKAVRLSHTNIISNLIQATFLLSDRLNEPLFDDGGWYKHATTNSAAITPNVKTPARKGSSLVAAQPERSNSSGLSMSQLPPVPGKGADHSVNAITKALKRLPFIKAKSQKVPKGSEFHIDILPQFHCYGLLVSLIALHTATPRIVLHRFEPEVFLQAVQDRHVTFAFVVPPILLMLAKSPIVDSYDIQSLRRVASGAASLSQELVAAVRKRTGIVVTDGYGMSEMSPIISLQTLADLDAAPGTVGVLAPCTQARVLSPEGKDLGPNEEGELILCGPQVMQGYLANDDANKAAFWDPTSSEEDTTDSRKWLRTGDVVRIDERGYITITDRLKDVIKANGFQVSPAELESILFQDPNVGDVAVLGVTDPSDGSEKPWAFIVPASQATSHPASPKSEEKGAEAGAADEDEEARTRTVLETFNGKVAGYKKLKGITWVEKLPKSDSGKILKRELRGLVELGKEKK</sequence>
<dbReference type="Proteomes" id="UP000836402">
    <property type="component" value="Unassembled WGS sequence"/>
</dbReference>
<dbReference type="EMBL" id="LWDD02001307">
    <property type="protein sequence ID" value="KAE8249572.1"/>
    <property type="molecule type" value="Genomic_DNA"/>
</dbReference>
<dbReference type="InterPro" id="IPR000873">
    <property type="entry name" value="AMP-dep_synth/lig_dom"/>
</dbReference>
<dbReference type="Pfam" id="PF00501">
    <property type="entry name" value="AMP-binding"/>
    <property type="match status" value="2"/>
</dbReference>
<dbReference type="Pfam" id="PF13193">
    <property type="entry name" value="AMP-binding_C"/>
    <property type="match status" value="1"/>
</dbReference>